<name>A0A022R5J6_ERYGU</name>
<dbReference type="KEGG" id="egt:105960433"/>
<evidence type="ECO:0000313" key="2">
    <source>
        <dbReference type="Proteomes" id="UP000030748"/>
    </source>
</evidence>
<dbReference type="eggNOG" id="ENOG502RI50">
    <property type="taxonomic scope" value="Eukaryota"/>
</dbReference>
<dbReference type="Proteomes" id="UP000030748">
    <property type="component" value="Unassembled WGS sequence"/>
</dbReference>
<protein>
    <recommendedName>
        <fullName evidence="3">DUF674 domain-containing protein</fullName>
    </recommendedName>
</protein>
<proteinExistence type="predicted"/>
<dbReference type="Pfam" id="PF05056">
    <property type="entry name" value="DUF674"/>
    <property type="match status" value="1"/>
</dbReference>
<dbReference type="OrthoDB" id="1099638at2759"/>
<evidence type="ECO:0008006" key="3">
    <source>
        <dbReference type="Google" id="ProtNLM"/>
    </source>
</evidence>
<gene>
    <name evidence="1" type="ORF">MIMGU_mgv1a005086mg</name>
</gene>
<dbReference type="EMBL" id="KI630628">
    <property type="protein sequence ID" value="EYU35279.1"/>
    <property type="molecule type" value="Genomic_DNA"/>
</dbReference>
<organism evidence="1 2">
    <name type="scientific">Erythranthe guttata</name>
    <name type="common">Yellow monkey flower</name>
    <name type="synonym">Mimulus guttatus</name>
    <dbReference type="NCBI Taxonomy" id="4155"/>
    <lineage>
        <taxon>Eukaryota</taxon>
        <taxon>Viridiplantae</taxon>
        <taxon>Streptophyta</taxon>
        <taxon>Embryophyta</taxon>
        <taxon>Tracheophyta</taxon>
        <taxon>Spermatophyta</taxon>
        <taxon>Magnoliopsida</taxon>
        <taxon>eudicotyledons</taxon>
        <taxon>Gunneridae</taxon>
        <taxon>Pentapetalae</taxon>
        <taxon>asterids</taxon>
        <taxon>lamiids</taxon>
        <taxon>Lamiales</taxon>
        <taxon>Phrymaceae</taxon>
        <taxon>Erythranthe</taxon>
    </lineage>
</organism>
<dbReference type="PhylomeDB" id="A0A022R5J6"/>
<accession>A0A022R5J6</accession>
<evidence type="ECO:0000313" key="1">
    <source>
        <dbReference type="EMBL" id="EYU35279.1"/>
    </source>
</evidence>
<reference evidence="1 2" key="1">
    <citation type="journal article" date="2013" name="Proc. Natl. Acad. Sci. U.S.A.">
        <title>Fine-scale variation in meiotic recombination in Mimulus inferred from population shotgun sequencing.</title>
        <authorList>
            <person name="Hellsten U."/>
            <person name="Wright K.M."/>
            <person name="Jenkins J."/>
            <person name="Shu S."/>
            <person name="Yuan Y."/>
            <person name="Wessler S.R."/>
            <person name="Schmutz J."/>
            <person name="Willis J.H."/>
            <person name="Rokhsar D.S."/>
        </authorList>
    </citation>
    <scope>NUCLEOTIDE SEQUENCE [LARGE SCALE GENOMIC DNA]</scope>
    <source>
        <strain evidence="2">cv. DUN x IM62</strain>
    </source>
</reference>
<dbReference type="OMA" id="INCRSSF"/>
<dbReference type="AlphaFoldDB" id="A0A022R5J6"/>
<dbReference type="PANTHER" id="PTHR33103">
    <property type="entry name" value="OS01G0153900 PROTEIN"/>
    <property type="match status" value="1"/>
</dbReference>
<sequence>MFLDNGVEFSLKVLINKEKNKVLFAEVDSDFAEVLLSFLTLPLGTIARVLKKHYGDKDATTPVNIGSLTTLYDGLSNLESINVQSPFRKSMLLYPVSSFEGECRKLKLDISDPLTVTYFSCPDWNCTHRWSKMAMRGDTTGTCVCGKMKNKSVCLDESETAVHGSGGVFTIKTTSFLISDDLRMVPNVAVGFVQTLRNLGITDTKGAELRNVTFGFNEVMDLLKASLMSRTPLTDLILNKTKVYDDFVRLKYDAGISFQEKEKSEATKKMNIRLVVKKSNNKLLFAQADDDFVDFLFSFLTIPLGGVECLLGSNTCLKSIDNLYKSIADFIDDKYWVSPSIKNRVMKPNLPKGYVSEGTILPLSEQVTLYYHRDMNQKKEWLSYSIGKKSGWVGEMVFSRGQENFVRGTKMYMVIDDLTVTPMCMTSTLSILKKMEIPLSDVKEVEVHVGLQEALSILKASLTSTSALTDGLKINSMLKKKPNHASAFIRRFAQLFN</sequence>
<keyword evidence="2" id="KW-1185">Reference proteome</keyword>
<dbReference type="InterPro" id="IPR007750">
    <property type="entry name" value="DUF674"/>
</dbReference>
<dbReference type="PANTHER" id="PTHR33103:SF27">
    <property type="entry name" value="OS04G0594700 PROTEIN"/>
    <property type="match status" value="1"/>
</dbReference>